<dbReference type="InterPro" id="IPR003018">
    <property type="entry name" value="GAF"/>
</dbReference>
<dbReference type="InterPro" id="IPR029016">
    <property type="entry name" value="GAF-like_dom_sf"/>
</dbReference>
<dbReference type="SUPFAM" id="SSF46689">
    <property type="entry name" value="Homeodomain-like"/>
    <property type="match status" value="1"/>
</dbReference>
<dbReference type="RefSeq" id="WP_340362010.1">
    <property type="nucleotide sequence ID" value="NZ_JBBKZV010000001.1"/>
</dbReference>
<dbReference type="InterPro" id="IPR002197">
    <property type="entry name" value="HTH_Fis"/>
</dbReference>
<reference evidence="3 4" key="1">
    <citation type="submission" date="2024-03" db="EMBL/GenBank/DDBJ databases">
        <title>Novel species of the genus Variovorax.</title>
        <authorList>
            <person name="Liu Q."/>
            <person name="Xin Y.-H."/>
        </authorList>
    </citation>
    <scope>NUCLEOTIDE SEQUENCE [LARGE SCALE GENOMIC DNA]</scope>
    <source>
        <strain evidence="3 4">KACC 18501</strain>
    </source>
</reference>
<dbReference type="Gene3D" id="1.10.10.60">
    <property type="entry name" value="Homeodomain-like"/>
    <property type="match status" value="1"/>
</dbReference>
<keyword evidence="4" id="KW-1185">Reference proteome</keyword>
<protein>
    <submittedName>
        <fullName evidence="3">Helix-turn-helix domain-containing protein</fullName>
    </submittedName>
</protein>
<evidence type="ECO:0000259" key="1">
    <source>
        <dbReference type="Pfam" id="PF01590"/>
    </source>
</evidence>
<dbReference type="Pfam" id="PF02954">
    <property type="entry name" value="HTH_8"/>
    <property type="match status" value="1"/>
</dbReference>
<dbReference type="Pfam" id="PF01590">
    <property type="entry name" value="GAF"/>
    <property type="match status" value="1"/>
</dbReference>
<dbReference type="InterPro" id="IPR009057">
    <property type="entry name" value="Homeodomain-like_sf"/>
</dbReference>
<proteinExistence type="predicted"/>
<dbReference type="Gene3D" id="3.30.450.40">
    <property type="match status" value="1"/>
</dbReference>
<dbReference type="Proteomes" id="UP001363010">
    <property type="component" value="Unassembled WGS sequence"/>
</dbReference>
<feature type="domain" description="DNA binding HTH" evidence="2">
    <location>
        <begin position="332"/>
        <end position="371"/>
    </location>
</feature>
<accession>A0ABU8VV52</accession>
<organism evidence="3 4">
    <name type="scientific">Variovorax humicola</name>
    <dbReference type="NCBI Taxonomy" id="1769758"/>
    <lineage>
        <taxon>Bacteria</taxon>
        <taxon>Pseudomonadati</taxon>
        <taxon>Pseudomonadota</taxon>
        <taxon>Betaproteobacteria</taxon>
        <taxon>Burkholderiales</taxon>
        <taxon>Comamonadaceae</taxon>
        <taxon>Variovorax</taxon>
    </lineage>
</organism>
<comment type="caution">
    <text evidence="3">The sequence shown here is derived from an EMBL/GenBank/DDBJ whole genome shotgun (WGS) entry which is preliminary data.</text>
</comment>
<evidence type="ECO:0000313" key="3">
    <source>
        <dbReference type="EMBL" id="MEJ8820987.1"/>
    </source>
</evidence>
<dbReference type="SUPFAM" id="SSF55781">
    <property type="entry name" value="GAF domain-like"/>
    <property type="match status" value="1"/>
</dbReference>
<dbReference type="EMBL" id="JBBKZV010000001">
    <property type="protein sequence ID" value="MEJ8820987.1"/>
    <property type="molecule type" value="Genomic_DNA"/>
</dbReference>
<evidence type="ECO:0000259" key="2">
    <source>
        <dbReference type="Pfam" id="PF02954"/>
    </source>
</evidence>
<feature type="domain" description="GAF" evidence="1">
    <location>
        <begin position="86"/>
        <end position="206"/>
    </location>
</feature>
<evidence type="ECO:0000313" key="4">
    <source>
        <dbReference type="Proteomes" id="UP001363010"/>
    </source>
</evidence>
<dbReference type="PRINTS" id="PR01590">
    <property type="entry name" value="HTHFIS"/>
</dbReference>
<gene>
    <name evidence="3" type="ORF">WKW80_02915</name>
</gene>
<sequence>MLPPPPALLPERTASIAKARHEVMDSAASDSPRIAPWITRSWQRCLSAGHRPQQRVHFDAVSAQHAQRMSERNRGLVAAAGPVLDRLARAIAGTRYFAILTNAHGIVIDSRGVPANAERVATDIARIGVDLSERAVGTTAIGAALTELQPVWLHRGEHFFDDTSVFSCAGAPLFGHDGECVGMLDLSGVNVVERPELKHLAALSARSIENALVLRQPHDLLVRLNWPGWGDHAESEGLLCLDRDGRVTASNAAAREMVNQPVVVMAGAPLLHASDLFALPWTMLWDAAQRADEAVIEVPLWSGLRLQARPQAARAGREAASTLDDLAPRPRLRDVETALIRKAVGEARGNVAAAARVLGISRATVYRKLGRGGR</sequence>
<name>A0ABU8VV52_9BURK</name>